<dbReference type="KEGG" id="psac:PSM36_2444"/>
<evidence type="ECO:0000313" key="9">
    <source>
        <dbReference type="EMBL" id="SCD21247.1"/>
    </source>
</evidence>
<keyword evidence="9" id="KW-0808">Transferase</keyword>
<evidence type="ECO:0000256" key="7">
    <source>
        <dbReference type="ARBA" id="ARBA00048037"/>
    </source>
</evidence>
<dbReference type="PANTHER" id="PTHR12561:SF3">
    <property type="entry name" value="LIPOYLTRANSFERASE 1, MITOCHONDRIAL"/>
    <property type="match status" value="1"/>
</dbReference>
<evidence type="ECO:0000256" key="4">
    <source>
        <dbReference type="ARBA" id="ARBA00022598"/>
    </source>
</evidence>
<organism evidence="9 10">
    <name type="scientific">Proteiniphilum saccharofermentans</name>
    <dbReference type="NCBI Taxonomy" id="1642647"/>
    <lineage>
        <taxon>Bacteria</taxon>
        <taxon>Pseudomonadati</taxon>
        <taxon>Bacteroidota</taxon>
        <taxon>Bacteroidia</taxon>
        <taxon>Bacteroidales</taxon>
        <taxon>Dysgonomonadaceae</taxon>
        <taxon>Proteiniphilum</taxon>
    </lineage>
</organism>
<keyword evidence="10" id="KW-1185">Reference proteome</keyword>
<feature type="domain" description="BPL/LPL catalytic" evidence="8">
    <location>
        <begin position="26"/>
        <end position="214"/>
    </location>
</feature>
<keyword evidence="6" id="KW-0067">ATP-binding</keyword>
<dbReference type="SUPFAM" id="SSF55681">
    <property type="entry name" value="Class II aaRS and biotin synthetases"/>
    <property type="match status" value="1"/>
</dbReference>
<dbReference type="CDD" id="cd16443">
    <property type="entry name" value="LplA"/>
    <property type="match status" value="1"/>
</dbReference>
<evidence type="ECO:0000256" key="1">
    <source>
        <dbReference type="ARBA" id="ARBA00005085"/>
    </source>
</evidence>
<evidence type="ECO:0000256" key="2">
    <source>
        <dbReference type="ARBA" id="ARBA00005124"/>
    </source>
</evidence>
<evidence type="ECO:0000256" key="6">
    <source>
        <dbReference type="ARBA" id="ARBA00022840"/>
    </source>
</evidence>
<comment type="pathway">
    <text evidence="1">Protein modification; protein lipoylation via exogenous pathway; protein N(6)-(lipoyl)lysine from lipoate: step 2/2.</text>
</comment>
<dbReference type="GO" id="GO:0017118">
    <property type="term" value="F:lipoyltransferase activity"/>
    <property type="evidence" value="ECO:0007669"/>
    <property type="project" value="TreeGrafter"/>
</dbReference>
<keyword evidence="5" id="KW-0547">Nucleotide-binding</keyword>
<dbReference type="STRING" id="1642647.PSM36_2444"/>
<dbReference type="InterPro" id="IPR019491">
    <property type="entry name" value="Lipoate_protein_ligase_C"/>
</dbReference>
<protein>
    <recommendedName>
        <fullName evidence="3">lipoate--protein ligase</fullName>
        <ecNumber evidence="3">6.3.1.20</ecNumber>
    </recommendedName>
</protein>
<dbReference type="UniPathway" id="UPA00537">
    <property type="reaction ID" value="UER00594"/>
</dbReference>
<dbReference type="Gene3D" id="3.30.930.10">
    <property type="entry name" value="Bira Bifunctional Protein, Domain 2"/>
    <property type="match status" value="1"/>
</dbReference>
<dbReference type="InterPro" id="IPR004143">
    <property type="entry name" value="BPL_LPL_catalytic"/>
</dbReference>
<dbReference type="FunFam" id="3.30.930.10:FF:000072">
    <property type="entry name" value="Lipoate--protein ligase"/>
    <property type="match status" value="1"/>
</dbReference>
<name>A0A1R3T9G0_9BACT</name>
<dbReference type="PROSITE" id="PS51733">
    <property type="entry name" value="BPL_LPL_CATALYTIC"/>
    <property type="match status" value="1"/>
</dbReference>
<accession>A0A1R3T9G0</accession>
<sequence>MIYIVNKSTDPAYNIALEEFCFKELKQFDKIFILWINEPAIIVGKHQNTQAEINNRFVQENGIHVVRRITGGGAVYHDLNNLNYTIISNEEEGENDFDFKTFSQPVIETLAELGAQAEFSGRNDITIDGKKICGNAQAYVGNRVMHHGCLLFDTDLSILAKALEVSKETVDFKGVKSVRSRVDNILPNLPVKITVHEFADKILSQMKRKFPEMKEYHFSENEKNEIEKARQEKFANWEWTYGHNPVAEVVRKKRYSAGRIQVFLNIGNGRIKAIRFYGTFFGKNGDLAVPQHALKGVIYTSSEVKKALATLDISQYFAGFSLDELTEAIVD</sequence>
<dbReference type="GO" id="GO:0009249">
    <property type="term" value="P:protein lipoylation"/>
    <property type="evidence" value="ECO:0007669"/>
    <property type="project" value="InterPro"/>
</dbReference>
<dbReference type="SUPFAM" id="SSF82649">
    <property type="entry name" value="SufE/NifU"/>
    <property type="match status" value="1"/>
</dbReference>
<dbReference type="RefSeq" id="WP_076931097.1">
    <property type="nucleotide sequence ID" value="NZ_LT605205.1"/>
</dbReference>
<proteinExistence type="predicted"/>
<dbReference type="GO" id="GO:0005524">
    <property type="term" value="F:ATP binding"/>
    <property type="evidence" value="ECO:0007669"/>
    <property type="project" value="UniProtKB-KW"/>
</dbReference>
<dbReference type="InterPro" id="IPR045864">
    <property type="entry name" value="aa-tRNA-synth_II/BPL/LPL"/>
</dbReference>
<evidence type="ECO:0000259" key="8">
    <source>
        <dbReference type="PROSITE" id="PS51733"/>
    </source>
</evidence>
<dbReference type="EMBL" id="LT605205">
    <property type="protein sequence ID" value="SCD21247.1"/>
    <property type="molecule type" value="Genomic_DNA"/>
</dbReference>
<evidence type="ECO:0000313" key="10">
    <source>
        <dbReference type="Proteomes" id="UP000187464"/>
    </source>
</evidence>
<dbReference type="Pfam" id="PF21948">
    <property type="entry name" value="LplA-B_cat"/>
    <property type="match status" value="1"/>
</dbReference>
<dbReference type="GO" id="GO:0016979">
    <property type="term" value="F:lipoate-protein ligase activity"/>
    <property type="evidence" value="ECO:0007669"/>
    <property type="project" value="UniProtKB-EC"/>
</dbReference>
<dbReference type="Proteomes" id="UP000187464">
    <property type="component" value="Chromosome I"/>
</dbReference>
<reference evidence="9 10" key="1">
    <citation type="submission" date="2016-08" db="EMBL/GenBank/DDBJ databases">
        <authorList>
            <person name="Seilhamer J.J."/>
        </authorList>
    </citation>
    <scope>NUCLEOTIDE SEQUENCE [LARGE SCALE GENOMIC DNA]</scope>
    <source>
        <strain evidence="9">M3/6</strain>
    </source>
</reference>
<evidence type="ECO:0000256" key="5">
    <source>
        <dbReference type="ARBA" id="ARBA00022741"/>
    </source>
</evidence>
<comment type="pathway">
    <text evidence="2">Protein modification; protein lipoylation via exogenous pathway; protein N(6)-(lipoyl)lysine from lipoate: step 1/2.</text>
</comment>
<dbReference type="AlphaFoldDB" id="A0A1R3T9G0"/>
<dbReference type="NCBIfam" id="TIGR00545">
    <property type="entry name" value="lipoyltrans"/>
    <property type="match status" value="1"/>
</dbReference>
<dbReference type="EC" id="6.3.1.20" evidence="3"/>
<dbReference type="PANTHER" id="PTHR12561">
    <property type="entry name" value="LIPOATE-PROTEIN LIGASE"/>
    <property type="match status" value="1"/>
</dbReference>
<dbReference type="InterPro" id="IPR004562">
    <property type="entry name" value="LipoylTrfase_LipoateP_Ligase"/>
</dbReference>
<dbReference type="Pfam" id="PF10437">
    <property type="entry name" value="Lip_prot_lig_C"/>
    <property type="match status" value="1"/>
</dbReference>
<keyword evidence="4 9" id="KW-0436">Ligase</keyword>
<dbReference type="GO" id="GO:0005737">
    <property type="term" value="C:cytoplasm"/>
    <property type="evidence" value="ECO:0007669"/>
    <property type="project" value="TreeGrafter"/>
</dbReference>
<gene>
    <name evidence="9" type="ORF">PSM36_2444</name>
</gene>
<comment type="catalytic activity">
    <reaction evidence="7">
        <text>L-lysyl-[lipoyl-carrier protein] + (R)-lipoate + ATP = N(6)-[(R)-lipoyl]-L-lysyl-[lipoyl-carrier protein] + AMP + diphosphate + H(+)</text>
        <dbReference type="Rhea" id="RHEA:49288"/>
        <dbReference type="Rhea" id="RHEA-COMP:10500"/>
        <dbReference type="Rhea" id="RHEA-COMP:10502"/>
        <dbReference type="ChEBI" id="CHEBI:15378"/>
        <dbReference type="ChEBI" id="CHEBI:29969"/>
        <dbReference type="ChEBI" id="CHEBI:30616"/>
        <dbReference type="ChEBI" id="CHEBI:33019"/>
        <dbReference type="ChEBI" id="CHEBI:83088"/>
        <dbReference type="ChEBI" id="CHEBI:83099"/>
        <dbReference type="ChEBI" id="CHEBI:456215"/>
        <dbReference type="EC" id="6.3.1.20"/>
    </reaction>
</comment>
<evidence type="ECO:0000256" key="3">
    <source>
        <dbReference type="ARBA" id="ARBA00012367"/>
    </source>
</evidence>
<dbReference type="Gene3D" id="3.30.390.50">
    <property type="entry name" value="CO dehydrogenase flavoprotein, C-terminal domain"/>
    <property type="match status" value="1"/>
</dbReference>